<dbReference type="GO" id="GO:0061343">
    <property type="term" value="P:cell adhesion involved in heart morphogenesis"/>
    <property type="evidence" value="ECO:0007669"/>
    <property type="project" value="TreeGrafter"/>
</dbReference>
<evidence type="ECO:0000259" key="1">
    <source>
        <dbReference type="Pfam" id="PF14529"/>
    </source>
</evidence>
<dbReference type="GO" id="GO:0031012">
    <property type="term" value="C:extracellular matrix"/>
    <property type="evidence" value="ECO:0007669"/>
    <property type="project" value="TreeGrafter"/>
</dbReference>
<proteinExistence type="predicted"/>
<organism evidence="2 3">
    <name type="scientific">Agrilus planipennis</name>
    <name type="common">Emerald ash borer</name>
    <name type="synonym">Agrilus marcopoli</name>
    <dbReference type="NCBI Taxonomy" id="224129"/>
    <lineage>
        <taxon>Eukaryota</taxon>
        <taxon>Metazoa</taxon>
        <taxon>Ecdysozoa</taxon>
        <taxon>Arthropoda</taxon>
        <taxon>Hexapoda</taxon>
        <taxon>Insecta</taxon>
        <taxon>Pterygota</taxon>
        <taxon>Neoptera</taxon>
        <taxon>Endopterygota</taxon>
        <taxon>Coleoptera</taxon>
        <taxon>Polyphaga</taxon>
        <taxon>Elateriformia</taxon>
        <taxon>Buprestoidea</taxon>
        <taxon>Buprestidae</taxon>
        <taxon>Agrilinae</taxon>
        <taxon>Agrilus</taxon>
    </lineage>
</organism>
<dbReference type="InterPro" id="IPR036691">
    <property type="entry name" value="Endo/exonu/phosph_ase_sf"/>
</dbReference>
<dbReference type="OrthoDB" id="6701117at2759"/>
<sequence>MVQIPGFSIHRRDRLDGTHRGVIIDAAHQIDGIPLHTVRRTHLERHPVEALWLDFSLGLLHFTLGGVYRPPRPELGLQESDNLLFATIERLSNENSPLVVFGDFNLPTITWAESIITTGAVVERAFLEMYTRTNLVQKVTFPTRHRRQQTPSILDLILTNDADFIAAPISRWPLSCIDHDILHTHTQVDVLTPASQTRPCYHKSKYDVIRESLSQYHNNSIALLQAHIPLNRTLVNPDKTWFDHSIRKLARQKLRTWKRYKTTGFDCDYSSHRTITKSDASKVIKTSTGLLATDQASIAETFVDEFQKVYTLEPPLTPEQQLLPSDGPTAALEDTYFSIIEVGQTLCSLSLVACVTSGVLLEDWKEALVTPIFKKGDQTDPINYRPISLTSPVGKVMERIVVRQMLDFITERRAFSKAFDNRLIVNLQRLSIRGKLLAWIRSYLNGSVLGPLLFVLYTIDIGRDFTCRWNAYADDTMLFADPVLSHQQLQCWVLHISKKKNSPVTYFLGNTRIETTSSQLDLGVVITENLKRDQQVRVDARKANR</sequence>
<dbReference type="Proteomes" id="UP000192223">
    <property type="component" value="Unplaced"/>
</dbReference>
<evidence type="ECO:0000313" key="2">
    <source>
        <dbReference type="Proteomes" id="UP000192223"/>
    </source>
</evidence>
<dbReference type="PANTHER" id="PTHR33395">
    <property type="entry name" value="TRANSCRIPTASE, PUTATIVE-RELATED-RELATED"/>
    <property type="match status" value="1"/>
</dbReference>
<feature type="domain" description="Endonuclease/exonuclease/phosphatase" evidence="1">
    <location>
        <begin position="67"/>
        <end position="180"/>
    </location>
</feature>
<accession>A0A1W4XLN9</accession>
<reference evidence="3" key="1">
    <citation type="submission" date="2025-08" db="UniProtKB">
        <authorList>
            <consortium name="RefSeq"/>
        </authorList>
    </citation>
    <scope>IDENTIFICATION</scope>
    <source>
        <tissue evidence="3">Entire body</tissue>
    </source>
</reference>
<dbReference type="GO" id="GO:0003824">
    <property type="term" value="F:catalytic activity"/>
    <property type="evidence" value="ECO:0007669"/>
    <property type="project" value="InterPro"/>
</dbReference>
<dbReference type="AlphaFoldDB" id="A0A1W4XLN9"/>
<dbReference type="Gene3D" id="3.60.10.10">
    <property type="entry name" value="Endonuclease/exonuclease/phosphatase"/>
    <property type="match status" value="1"/>
</dbReference>
<dbReference type="GeneID" id="108742549"/>
<dbReference type="InterPro" id="IPR005135">
    <property type="entry name" value="Endo/exonuclease/phosphatase"/>
</dbReference>
<dbReference type="PANTHER" id="PTHR33395:SF22">
    <property type="entry name" value="REVERSE TRANSCRIPTASE DOMAIN-CONTAINING PROTEIN"/>
    <property type="match status" value="1"/>
</dbReference>
<evidence type="ECO:0000313" key="3">
    <source>
        <dbReference type="RefSeq" id="XP_018333300.1"/>
    </source>
</evidence>
<dbReference type="RefSeq" id="XP_018333300.1">
    <property type="nucleotide sequence ID" value="XM_018477798.1"/>
</dbReference>
<dbReference type="Pfam" id="PF14529">
    <property type="entry name" value="Exo_endo_phos_2"/>
    <property type="match status" value="1"/>
</dbReference>
<name>A0A1W4XLN9_AGRPL</name>
<dbReference type="KEGG" id="apln:108742549"/>
<dbReference type="InParanoid" id="A0A1W4XLN9"/>
<keyword evidence="2" id="KW-1185">Reference proteome</keyword>
<dbReference type="GO" id="GO:0007508">
    <property type="term" value="P:larval heart development"/>
    <property type="evidence" value="ECO:0007669"/>
    <property type="project" value="TreeGrafter"/>
</dbReference>
<protein>
    <submittedName>
        <fullName evidence="3">Uncharacterized protein LOC108742549</fullName>
    </submittedName>
</protein>
<gene>
    <name evidence="3" type="primary">LOC108742549</name>
</gene>
<dbReference type="SUPFAM" id="SSF56219">
    <property type="entry name" value="DNase I-like"/>
    <property type="match status" value="1"/>
</dbReference>